<dbReference type="SMART" id="SM00110">
    <property type="entry name" value="C1Q"/>
    <property type="match status" value="1"/>
</dbReference>
<feature type="coiled-coil region" evidence="4">
    <location>
        <begin position="167"/>
        <end position="223"/>
    </location>
</feature>
<evidence type="ECO:0000313" key="7">
    <source>
        <dbReference type="Proteomes" id="UP000005408"/>
    </source>
</evidence>
<evidence type="ECO:0000256" key="4">
    <source>
        <dbReference type="SAM" id="Coils"/>
    </source>
</evidence>
<name>A0A8W8LQD8_MAGGI</name>
<evidence type="ECO:0000313" key="6">
    <source>
        <dbReference type="EnsemblMetazoa" id="G29202.1:cds"/>
    </source>
</evidence>
<keyword evidence="3" id="KW-0732">Signal</keyword>
<protein>
    <recommendedName>
        <fullName evidence="5">C1q domain-containing protein</fullName>
    </recommendedName>
</protein>
<evidence type="ECO:0000256" key="3">
    <source>
        <dbReference type="ARBA" id="ARBA00022729"/>
    </source>
</evidence>
<dbReference type="EnsemblMetazoa" id="G29202.1">
    <property type="protein sequence ID" value="G29202.1:cds"/>
    <property type="gene ID" value="G29202"/>
</dbReference>
<dbReference type="Pfam" id="PF00386">
    <property type="entry name" value="C1q"/>
    <property type="match status" value="2"/>
</dbReference>
<dbReference type="InterPro" id="IPR008983">
    <property type="entry name" value="Tumour_necrosis_fac-like_dom"/>
</dbReference>
<comment type="subcellular location">
    <subcellularLocation>
        <location evidence="1">Secreted</location>
    </subcellularLocation>
</comment>
<evidence type="ECO:0000256" key="2">
    <source>
        <dbReference type="ARBA" id="ARBA00022525"/>
    </source>
</evidence>
<keyword evidence="2" id="KW-0964">Secreted</keyword>
<dbReference type="Gene3D" id="2.60.120.40">
    <property type="match status" value="2"/>
</dbReference>
<accession>A0A8W8LQD8</accession>
<dbReference type="GO" id="GO:0005576">
    <property type="term" value="C:extracellular region"/>
    <property type="evidence" value="ECO:0007669"/>
    <property type="project" value="UniProtKB-SubCell"/>
</dbReference>
<keyword evidence="7" id="KW-1185">Reference proteome</keyword>
<proteinExistence type="predicted"/>
<evidence type="ECO:0000256" key="1">
    <source>
        <dbReference type="ARBA" id="ARBA00004613"/>
    </source>
</evidence>
<keyword evidence="4" id="KW-0175">Coiled coil</keyword>
<dbReference type="InterPro" id="IPR050822">
    <property type="entry name" value="Cerebellin_Synaptic_Org"/>
</dbReference>
<dbReference type="PANTHER" id="PTHR22923">
    <property type="entry name" value="CEREBELLIN-RELATED"/>
    <property type="match status" value="1"/>
</dbReference>
<organism evidence="6 7">
    <name type="scientific">Magallana gigas</name>
    <name type="common">Pacific oyster</name>
    <name type="synonym">Crassostrea gigas</name>
    <dbReference type="NCBI Taxonomy" id="29159"/>
    <lineage>
        <taxon>Eukaryota</taxon>
        <taxon>Metazoa</taxon>
        <taxon>Spiralia</taxon>
        <taxon>Lophotrochozoa</taxon>
        <taxon>Mollusca</taxon>
        <taxon>Bivalvia</taxon>
        <taxon>Autobranchia</taxon>
        <taxon>Pteriomorphia</taxon>
        <taxon>Ostreida</taxon>
        <taxon>Ostreoidea</taxon>
        <taxon>Ostreidae</taxon>
        <taxon>Magallana</taxon>
    </lineage>
</organism>
<dbReference type="Proteomes" id="UP000005408">
    <property type="component" value="Unassembled WGS sequence"/>
</dbReference>
<dbReference type="InterPro" id="IPR001073">
    <property type="entry name" value="C1q_dom"/>
</dbReference>
<feature type="domain" description="C1q" evidence="5">
    <location>
        <begin position="285"/>
        <end position="413"/>
    </location>
</feature>
<reference evidence="6" key="1">
    <citation type="submission" date="2022-08" db="UniProtKB">
        <authorList>
            <consortium name="EnsemblMetazoa"/>
        </authorList>
    </citation>
    <scope>IDENTIFICATION</scope>
    <source>
        <strain evidence="6">05x7-T-G4-1.051#20</strain>
    </source>
</reference>
<evidence type="ECO:0000259" key="5">
    <source>
        <dbReference type="SMART" id="SM00110"/>
    </source>
</evidence>
<sequence length="534" mass="60593">MCDPMEEIIKQEENVPRYPSRQKTLTEKGNSLYESCVQKLTTAFDRIWKDIETEIFEFNSKATDIEPHVMQRYQDDVSCLRQEFVASSDNLVEFLIRTNTAESSAERSRHLEVFSKRKGVVDRFLAAIADRILQTADDISQRMASESTYTSRSSKKSTSSQSQSAILLKKEINVEKQRTRLEFLKHELTLEKRKSQLEMDLRLLKQEKETAVAEAEMKAARNHIEPLDFHTVLKEEHHSQMPKEDIMSHFLSSLEANVSLVAHDSVVLCIAQLQLDFVAPWNNASFYAKAMSSLDRPSSISHGLEFQSVVNNGNVYDSTKGVFTCPETGLYALAFAVETSGLDFMVYFYRGGRKLNEIGVWPDSSDGLLQDTSSTLQIFLLTRGDQIYLYPSESDARIKPFHSTFSGWRIENPTLSTPAFVEYTSVSTSTTPMRFNREALDISSSFSISSFQAPKDGVYLFFWNMEVSSGYLRTFLEVNDSIVGRTVSDGNTAGYDSGSNLAILRLRRNDYVRVAQDYTADGDQTMISGYFMFS</sequence>
<dbReference type="AlphaFoldDB" id="A0A8W8LQD8"/>
<dbReference type="PANTHER" id="PTHR22923:SF116">
    <property type="entry name" value="C1Q DOMAIN-CONTAINING PROTEIN"/>
    <property type="match status" value="1"/>
</dbReference>
<dbReference type="SUPFAM" id="SSF49842">
    <property type="entry name" value="TNF-like"/>
    <property type="match status" value="2"/>
</dbReference>